<sequence length="444" mass="49854">MQRRVDDVMSVSMRESSSSKSTRRYCFISSKLTIIVIASYHKMRQRHPEMTPPLSLALRRTSNLQNLNSLWKDELTIDTLLGHEANHTITCEELSELLEGTSTTVTDVVVAVVTEGHHVCRAKRRSIDIVAHELVRLTCDERRLPHESTVVVLESTDSCDSCIVHDKGCILSVRTLQCIDELDDILRLRSSYGLSKGTATSLSEKAKRLTVTSTVEECILLGICQSLTKLIDDVIFKTEGIIIEKFFGDLDSYMEFVRIQKDLTEGRIRKLKCAAFLNPCCSRLGRCNIDFVLAGSGNLMAQLTHDVLFIQNIDKTMVIFLRNKVAAIGIDTFLQDVGYLTEVGTKCLKHTSLIFIRSTTGLCRLLSCSNRLRSERLVYRLIELCLQCFLSFQTSDFFAKVSDFLFHSGVGCIILGSKSTFLGTVRIKKCLCSIPCSVALFTQF</sequence>
<protein>
    <submittedName>
        <fullName evidence="1">Uncharacterized protein</fullName>
    </submittedName>
</protein>
<accession>A0A8S5M2G4</accession>
<organism evidence="1">
    <name type="scientific">Siphoviridae sp. ctP6p7</name>
    <dbReference type="NCBI Taxonomy" id="2826319"/>
    <lineage>
        <taxon>Viruses</taxon>
        <taxon>Duplodnaviria</taxon>
        <taxon>Heunggongvirae</taxon>
        <taxon>Uroviricota</taxon>
        <taxon>Caudoviricetes</taxon>
    </lineage>
</organism>
<reference evidence="1" key="1">
    <citation type="journal article" date="2021" name="Proc. Natl. Acad. Sci. U.S.A.">
        <title>A Catalog of Tens of Thousands of Viruses from Human Metagenomes Reveals Hidden Associations with Chronic Diseases.</title>
        <authorList>
            <person name="Tisza M.J."/>
            <person name="Buck C.B."/>
        </authorList>
    </citation>
    <scope>NUCLEOTIDE SEQUENCE</scope>
    <source>
        <strain evidence="1">CtP6p7</strain>
    </source>
</reference>
<proteinExistence type="predicted"/>
<evidence type="ECO:0000313" key="1">
    <source>
        <dbReference type="EMBL" id="DAD76428.1"/>
    </source>
</evidence>
<name>A0A8S5M2G4_9CAUD</name>
<dbReference type="EMBL" id="BK014800">
    <property type="protein sequence ID" value="DAD76428.1"/>
    <property type="molecule type" value="Genomic_DNA"/>
</dbReference>